<dbReference type="RefSeq" id="WP_097176663.1">
    <property type="nucleotide sequence ID" value="NZ_OBML01000018.1"/>
</dbReference>
<protein>
    <submittedName>
        <fullName evidence="1">Phage tail assembly chaperone protein, E, or 41 or 14</fullName>
    </submittedName>
</protein>
<sequence>MTAPKLTELISLSVPAEGRDGDKSMSCTSLTMRRPRARHVKAVVVLLGSDFVRNLMASADTGAAGGESVSALMQDRDNIAEALALLTDPARLDGMTEILADLCSVPPSVIDDLDPADLVKVGQAMFGFFPELLGLVSSN</sequence>
<name>A0A285TTR7_9HYPH</name>
<accession>A0A285TTR7</accession>
<evidence type="ECO:0000313" key="2">
    <source>
        <dbReference type="Proteomes" id="UP000219331"/>
    </source>
</evidence>
<keyword evidence="2" id="KW-1185">Reference proteome</keyword>
<reference evidence="1 2" key="1">
    <citation type="submission" date="2017-08" db="EMBL/GenBank/DDBJ databases">
        <authorList>
            <person name="de Groot N.N."/>
        </authorList>
    </citation>
    <scope>NUCLEOTIDE SEQUENCE [LARGE SCALE GENOMIC DNA]</scope>
    <source>
        <strain evidence="1 2">USBA 352</strain>
    </source>
</reference>
<dbReference type="Proteomes" id="UP000219331">
    <property type="component" value="Unassembled WGS sequence"/>
</dbReference>
<organism evidence="1 2">
    <name type="scientific">Stappia indica</name>
    <dbReference type="NCBI Taxonomy" id="538381"/>
    <lineage>
        <taxon>Bacteria</taxon>
        <taxon>Pseudomonadati</taxon>
        <taxon>Pseudomonadota</taxon>
        <taxon>Alphaproteobacteria</taxon>
        <taxon>Hyphomicrobiales</taxon>
        <taxon>Stappiaceae</taxon>
        <taxon>Stappia</taxon>
    </lineage>
</organism>
<gene>
    <name evidence="1" type="ORF">SAMN05421512_1186</name>
</gene>
<dbReference type="OrthoDB" id="7855824at2"/>
<dbReference type="EMBL" id="OBML01000018">
    <property type="protein sequence ID" value="SOC27366.1"/>
    <property type="molecule type" value="Genomic_DNA"/>
</dbReference>
<proteinExistence type="predicted"/>
<dbReference type="Pfam" id="PF10109">
    <property type="entry name" value="Phage_TAC_7"/>
    <property type="match status" value="1"/>
</dbReference>
<dbReference type="InterPro" id="IPR019289">
    <property type="entry name" value="Phage_tail_E/E"/>
</dbReference>
<evidence type="ECO:0000313" key="1">
    <source>
        <dbReference type="EMBL" id="SOC27366.1"/>
    </source>
</evidence>
<dbReference type="AlphaFoldDB" id="A0A285TTR7"/>